<evidence type="ECO:0000313" key="3">
    <source>
        <dbReference type="Proteomes" id="UP001454036"/>
    </source>
</evidence>
<sequence>MRIDVFDFTQIEGHIKHSIVIGIMRSWESFQKFDRNGIYKVSSNDDKLSYHGVLINGFGVFNGGPYYEVLNSWGPRYFGDGYIFVSHDLFTEIYVINGITNVASDIVDTTMVDTYDDGGGASKALVAQAYTNTKVGTLATF</sequence>
<organism evidence="2 3">
    <name type="scientific">Lithospermum erythrorhizon</name>
    <name type="common">Purple gromwell</name>
    <name type="synonym">Lithospermum officinale var. erythrorhizon</name>
    <dbReference type="NCBI Taxonomy" id="34254"/>
    <lineage>
        <taxon>Eukaryota</taxon>
        <taxon>Viridiplantae</taxon>
        <taxon>Streptophyta</taxon>
        <taxon>Embryophyta</taxon>
        <taxon>Tracheophyta</taxon>
        <taxon>Spermatophyta</taxon>
        <taxon>Magnoliopsida</taxon>
        <taxon>eudicotyledons</taxon>
        <taxon>Gunneridae</taxon>
        <taxon>Pentapetalae</taxon>
        <taxon>asterids</taxon>
        <taxon>lamiids</taxon>
        <taxon>Boraginales</taxon>
        <taxon>Boraginaceae</taxon>
        <taxon>Boraginoideae</taxon>
        <taxon>Lithospermeae</taxon>
        <taxon>Lithospermum</taxon>
    </lineage>
</organism>
<comment type="caution">
    <text evidence="2">The sequence shown here is derived from an EMBL/GenBank/DDBJ whole genome shotgun (WGS) entry which is preliminary data.</text>
</comment>
<dbReference type="EMBL" id="BAABME010009584">
    <property type="protein sequence ID" value="GAA0175426.1"/>
    <property type="molecule type" value="Genomic_DNA"/>
</dbReference>
<dbReference type="InterPro" id="IPR038765">
    <property type="entry name" value="Papain-like_cys_pep_sf"/>
</dbReference>
<gene>
    <name evidence="2" type="ORF">LIER_28602</name>
</gene>
<dbReference type="SUPFAM" id="SSF54001">
    <property type="entry name" value="Cysteine proteinases"/>
    <property type="match status" value="1"/>
</dbReference>
<dbReference type="GO" id="GO:0006508">
    <property type="term" value="P:proteolysis"/>
    <property type="evidence" value="ECO:0007669"/>
    <property type="project" value="InterPro"/>
</dbReference>
<dbReference type="Pfam" id="PF00112">
    <property type="entry name" value="Peptidase_C1"/>
    <property type="match status" value="1"/>
</dbReference>
<reference evidence="2 3" key="1">
    <citation type="submission" date="2024-01" db="EMBL/GenBank/DDBJ databases">
        <title>The complete chloroplast genome sequence of Lithospermum erythrorhizon: insights into the phylogenetic relationship among Boraginaceae species and the maternal lineages of purple gromwells.</title>
        <authorList>
            <person name="Okada T."/>
            <person name="Watanabe K."/>
        </authorList>
    </citation>
    <scope>NUCLEOTIDE SEQUENCE [LARGE SCALE GENOMIC DNA]</scope>
</reference>
<keyword evidence="3" id="KW-1185">Reference proteome</keyword>
<accession>A0AAV3RJJ0</accession>
<feature type="domain" description="Peptidase C1A papain C-terminal" evidence="1">
    <location>
        <begin position="15"/>
        <end position="88"/>
    </location>
</feature>
<proteinExistence type="predicted"/>
<dbReference type="Gene3D" id="3.90.70.10">
    <property type="entry name" value="Cysteine proteinases"/>
    <property type="match status" value="1"/>
</dbReference>
<dbReference type="GO" id="GO:0008234">
    <property type="term" value="F:cysteine-type peptidase activity"/>
    <property type="evidence" value="ECO:0007669"/>
    <property type="project" value="InterPro"/>
</dbReference>
<dbReference type="InterPro" id="IPR000668">
    <property type="entry name" value="Peptidase_C1A_C"/>
</dbReference>
<dbReference type="AlphaFoldDB" id="A0AAV3RJJ0"/>
<protein>
    <recommendedName>
        <fullName evidence="1">Peptidase C1A papain C-terminal domain-containing protein</fullName>
    </recommendedName>
</protein>
<evidence type="ECO:0000313" key="2">
    <source>
        <dbReference type="EMBL" id="GAA0175426.1"/>
    </source>
</evidence>
<name>A0AAV3RJJ0_LITER</name>
<evidence type="ECO:0000259" key="1">
    <source>
        <dbReference type="Pfam" id="PF00112"/>
    </source>
</evidence>
<dbReference type="Proteomes" id="UP001454036">
    <property type="component" value="Unassembled WGS sequence"/>
</dbReference>